<protein>
    <recommendedName>
        <fullName evidence="3">DUF7707 domain-containing protein</fullName>
    </recommendedName>
</protein>
<organism evidence="4 5">
    <name type="scientific">Hyaloscypha hepaticicola</name>
    <dbReference type="NCBI Taxonomy" id="2082293"/>
    <lineage>
        <taxon>Eukaryota</taxon>
        <taxon>Fungi</taxon>
        <taxon>Dikarya</taxon>
        <taxon>Ascomycota</taxon>
        <taxon>Pezizomycotina</taxon>
        <taxon>Leotiomycetes</taxon>
        <taxon>Helotiales</taxon>
        <taxon>Hyaloscyphaceae</taxon>
        <taxon>Hyaloscypha</taxon>
    </lineage>
</organism>
<feature type="domain" description="DUF7707" evidence="3">
    <location>
        <begin position="23"/>
        <end position="127"/>
    </location>
</feature>
<keyword evidence="5" id="KW-1185">Reference proteome</keyword>
<reference evidence="4 5" key="1">
    <citation type="submission" date="2016-05" db="EMBL/GenBank/DDBJ databases">
        <title>A degradative enzymes factory behind the ericoid mycorrhizal symbiosis.</title>
        <authorList>
            <consortium name="DOE Joint Genome Institute"/>
            <person name="Martino E."/>
            <person name="Morin E."/>
            <person name="Grelet G."/>
            <person name="Kuo A."/>
            <person name="Kohler A."/>
            <person name="Daghino S."/>
            <person name="Barry K."/>
            <person name="Choi C."/>
            <person name="Cichocki N."/>
            <person name="Clum A."/>
            <person name="Copeland A."/>
            <person name="Hainaut M."/>
            <person name="Haridas S."/>
            <person name="Labutti K."/>
            <person name="Lindquist E."/>
            <person name="Lipzen A."/>
            <person name="Khouja H.-R."/>
            <person name="Murat C."/>
            <person name="Ohm R."/>
            <person name="Olson A."/>
            <person name="Spatafora J."/>
            <person name="Veneault-Fourrey C."/>
            <person name="Henrissat B."/>
            <person name="Grigoriev I."/>
            <person name="Martin F."/>
            <person name="Perotto S."/>
        </authorList>
    </citation>
    <scope>NUCLEOTIDE SEQUENCE [LARGE SCALE GENOMIC DNA]</scope>
    <source>
        <strain evidence="4 5">UAMH 7357</strain>
    </source>
</reference>
<feature type="signal peptide" evidence="2">
    <location>
        <begin position="1"/>
        <end position="18"/>
    </location>
</feature>
<name>A0A2J6PU73_9HELO</name>
<dbReference type="Proteomes" id="UP000235672">
    <property type="component" value="Unassembled WGS sequence"/>
</dbReference>
<evidence type="ECO:0000256" key="2">
    <source>
        <dbReference type="SAM" id="SignalP"/>
    </source>
</evidence>
<feature type="region of interest" description="Disordered" evidence="1">
    <location>
        <begin position="138"/>
        <end position="158"/>
    </location>
</feature>
<evidence type="ECO:0000313" key="4">
    <source>
        <dbReference type="EMBL" id="PMD17565.1"/>
    </source>
</evidence>
<sequence>MFAKSAVAVALLASAVAAQTNLTFDPSVVPATTRSQWCEAEFNTCKILCGTYYNVNTCNSTTLEYECTCQSNNSAPGLQYYQQTMPTFICEENFAICNAGAVNDTDSAAAQAQCAATEKADCGHLDPTNFTAAASSSASSTASSTPTSTGSAAAGNSATSSSSKAAAATMAAMRNFGTGAFAVGAGVVFGAIL</sequence>
<dbReference type="PANTHER" id="PTHR38118:SF3">
    <property type="entry name" value="ANCHORED CELL WALL PROTEIN 11"/>
    <property type="match status" value="1"/>
</dbReference>
<dbReference type="Pfam" id="PF24808">
    <property type="entry name" value="DUF7707"/>
    <property type="match status" value="1"/>
</dbReference>
<dbReference type="InterPro" id="IPR056124">
    <property type="entry name" value="DUF7707"/>
</dbReference>
<evidence type="ECO:0000313" key="5">
    <source>
        <dbReference type="Proteomes" id="UP000235672"/>
    </source>
</evidence>
<keyword evidence="2" id="KW-0732">Signal</keyword>
<evidence type="ECO:0000256" key="1">
    <source>
        <dbReference type="SAM" id="MobiDB-lite"/>
    </source>
</evidence>
<feature type="chain" id="PRO_5014430709" description="DUF7707 domain-containing protein" evidence="2">
    <location>
        <begin position="19"/>
        <end position="193"/>
    </location>
</feature>
<dbReference type="AlphaFoldDB" id="A0A2J6PU73"/>
<accession>A0A2J6PU73</accession>
<dbReference type="OrthoDB" id="2121879at2759"/>
<proteinExistence type="predicted"/>
<evidence type="ECO:0000259" key="3">
    <source>
        <dbReference type="Pfam" id="PF24808"/>
    </source>
</evidence>
<dbReference type="EMBL" id="KZ613499">
    <property type="protein sequence ID" value="PMD17565.1"/>
    <property type="molecule type" value="Genomic_DNA"/>
</dbReference>
<gene>
    <name evidence="4" type="ORF">NA56DRAFT_648638</name>
</gene>
<dbReference type="PANTHER" id="PTHR38118">
    <property type="entry name" value="ANCHORED CELL WALL PROTEIN 11-RELATED"/>
    <property type="match status" value="1"/>
</dbReference>